<evidence type="ECO:0000259" key="11">
    <source>
        <dbReference type="PROSITE" id="PS50195"/>
    </source>
</evidence>
<dbReference type="PANTHER" id="PTHR45827:SF1">
    <property type="entry name" value="SORTING NEXIN"/>
    <property type="match status" value="1"/>
</dbReference>
<feature type="compositionally biased region" description="Polar residues" evidence="9">
    <location>
        <begin position="124"/>
        <end position="134"/>
    </location>
</feature>
<comment type="similarity">
    <text evidence="2 6">Belongs to the sorting nexin family.</text>
</comment>
<dbReference type="STRING" id="30019.A0A0M5JB09"/>
<feature type="binding site" evidence="7">
    <location>
        <position position="289"/>
    </location>
    <ligand>
        <name>a 1,2-diacyl-sn-glycero-3-phospho-(1D-myo-inositol-4,5-bisphosphate)</name>
        <dbReference type="ChEBI" id="CHEBI:58456"/>
    </ligand>
</feature>
<keyword evidence="4" id="KW-0472">Membrane</keyword>
<evidence type="ECO:0000256" key="8">
    <source>
        <dbReference type="PROSITE-ProRule" id="PRU00192"/>
    </source>
</evidence>
<dbReference type="Gene3D" id="2.30.30.40">
    <property type="entry name" value="SH3 Domains"/>
    <property type="match status" value="1"/>
</dbReference>
<dbReference type="InterPro" id="IPR001452">
    <property type="entry name" value="SH3_domain"/>
</dbReference>
<evidence type="ECO:0000256" key="2">
    <source>
        <dbReference type="ARBA" id="ARBA00010883"/>
    </source>
</evidence>
<dbReference type="InterPro" id="IPR014536">
    <property type="entry name" value="Snx9_fam"/>
</dbReference>
<dbReference type="Gene3D" id="3.30.1520.10">
    <property type="entry name" value="Phox-like domain"/>
    <property type="match status" value="1"/>
</dbReference>
<evidence type="ECO:0000256" key="9">
    <source>
        <dbReference type="SAM" id="MobiDB-lite"/>
    </source>
</evidence>
<dbReference type="GO" id="GO:0005886">
    <property type="term" value="C:plasma membrane"/>
    <property type="evidence" value="ECO:0007669"/>
    <property type="project" value="TreeGrafter"/>
</dbReference>
<evidence type="ECO:0000256" key="4">
    <source>
        <dbReference type="ARBA" id="ARBA00023136"/>
    </source>
</evidence>
<protein>
    <recommendedName>
        <fullName evidence="6">Sorting nexin</fullName>
    </recommendedName>
</protein>
<dbReference type="CDD" id="cd07626">
    <property type="entry name" value="BAR_SNX9_like"/>
    <property type="match status" value="1"/>
</dbReference>
<dbReference type="PIRSF" id="PIRSF027744">
    <property type="entry name" value="Snx9"/>
    <property type="match status" value="1"/>
</dbReference>
<sequence length="559" mass="62637">MTSYVRAMYDFSGEPGSSELSIVAGDVLTVTRSDVGEGWWEGKNSRGQIGLFPAAYVEVMSAAEVRQLNVDATSAAQAFDPFSQPPPPMYDPPPGDDDDDSIWDDSDDNETYSEIPAAGKSAATARTSGLTHSTSDYDNRHLPVAPNDDGISLSSAAGGAGGTTMKKGMFAKSSDSYILGLSSVKDKIPECEMAYITQLEDSIYQWTQNHSPYSVVVASPKKESKFKGMKTFIAYQLTPSFNNISVSRRYKHFDWLHERLADKFCLIPVPPLPDKQISGRYEEQFVEHRRVQLQEFVDWVCRHPVISKCEVWYHFLTCTDEKIWKSGKRKAENDPYMGVNYCLAISPPDKNLLHSKVDAQLDSGSQFIHTMDGAVRNLNNISNDMAKRSLTQSKKEFQRIGDGLSELAKSLDIDERRAPTRNGVSLSKSVGRIGGIYISIGQMFGDQAKHDWIPLSDRLHIYRGVLNCFPNIFSTHKGAIQKRKDCERSTAEGKMSNAQLQDVNRRTDVISYTLLAELTHFKNERDTHLKQTLKAFIAEQIKFYQGVVGRLQEAHRQIE</sequence>
<feature type="region of interest" description="Disordered" evidence="9">
    <location>
        <begin position="78"/>
        <end position="138"/>
    </location>
</feature>
<feature type="binding site" evidence="7">
    <location>
        <position position="251"/>
    </location>
    <ligand>
        <name>a 1,2-diacyl-sn-glycero-3-phospho-(1D-myo-inositol-4,5-bisphosphate)</name>
        <dbReference type="ChEBI" id="CHEBI:58456"/>
    </ligand>
</feature>
<dbReference type="Pfam" id="PF14604">
    <property type="entry name" value="SH3_9"/>
    <property type="match status" value="1"/>
</dbReference>
<dbReference type="GO" id="GO:0097320">
    <property type="term" value="P:plasma membrane tubulation"/>
    <property type="evidence" value="ECO:0007669"/>
    <property type="project" value="TreeGrafter"/>
</dbReference>
<dbReference type="PRINTS" id="PR00452">
    <property type="entry name" value="SH3DOMAIN"/>
</dbReference>
<evidence type="ECO:0000259" key="10">
    <source>
        <dbReference type="PROSITE" id="PS50002"/>
    </source>
</evidence>
<feature type="compositionally biased region" description="Acidic residues" evidence="9">
    <location>
        <begin position="94"/>
        <end position="111"/>
    </location>
</feature>
<dbReference type="Proteomes" id="UP000494163">
    <property type="component" value="Chromosome 3L"/>
</dbReference>
<dbReference type="SMART" id="SM00326">
    <property type="entry name" value="SH3"/>
    <property type="match status" value="1"/>
</dbReference>
<dbReference type="SUPFAM" id="SSF64268">
    <property type="entry name" value="PX domain"/>
    <property type="match status" value="1"/>
</dbReference>
<evidence type="ECO:0000256" key="5">
    <source>
        <dbReference type="ARBA" id="ARBA00023329"/>
    </source>
</evidence>
<dbReference type="PROSITE" id="PS50002">
    <property type="entry name" value="SH3"/>
    <property type="match status" value="1"/>
</dbReference>
<dbReference type="InterPro" id="IPR036028">
    <property type="entry name" value="SH3-like_dom_sf"/>
</dbReference>
<evidence type="ECO:0000313" key="12">
    <source>
        <dbReference type="EMBL" id="ALC43731.1"/>
    </source>
</evidence>
<feature type="domain" description="SH3" evidence="10">
    <location>
        <begin position="1"/>
        <end position="62"/>
    </location>
</feature>
<dbReference type="FunFam" id="3.30.1520.10:FF:000004">
    <property type="entry name" value="Sorting nexin"/>
    <property type="match status" value="1"/>
</dbReference>
<dbReference type="GO" id="GO:0015031">
    <property type="term" value="P:protein transport"/>
    <property type="evidence" value="ECO:0007669"/>
    <property type="project" value="InterPro"/>
</dbReference>
<feature type="binding site" evidence="7">
    <location>
        <position position="249"/>
    </location>
    <ligand>
        <name>a 1,2-diacyl-sn-glycero-3-phospho-(1D-myo-inositol-4,5-bisphosphate)</name>
        <dbReference type="ChEBI" id="CHEBI:58456"/>
    </ligand>
</feature>
<gene>
    <name evidence="12" type="ORF">Dbus_chr3Lg897</name>
</gene>
<dbReference type="InterPro" id="IPR001683">
    <property type="entry name" value="PX_dom"/>
</dbReference>
<dbReference type="PANTHER" id="PTHR45827">
    <property type="entry name" value="SORTING NEXIN"/>
    <property type="match status" value="1"/>
</dbReference>
<dbReference type="InterPro" id="IPR036871">
    <property type="entry name" value="PX_dom_sf"/>
</dbReference>
<dbReference type="InterPro" id="IPR019497">
    <property type="entry name" value="Sorting_nexin_WASP-bd-dom"/>
</dbReference>
<dbReference type="SUPFAM" id="SSF50044">
    <property type="entry name" value="SH3-domain"/>
    <property type="match status" value="1"/>
</dbReference>
<dbReference type="GO" id="GO:0030659">
    <property type="term" value="C:cytoplasmic vesicle membrane"/>
    <property type="evidence" value="ECO:0007669"/>
    <property type="project" value="UniProtKB-SubCell"/>
</dbReference>
<dbReference type="GO" id="GO:0035091">
    <property type="term" value="F:phosphatidylinositol binding"/>
    <property type="evidence" value="ECO:0007669"/>
    <property type="project" value="InterPro"/>
</dbReference>
<dbReference type="SMART" id="SM00312">
    <property type="entry name" value="PX"/>
    <property type="match status" value="1"/>
</dbReference>
<evidence type="ECO:0000313" key="13">
    <source>
        <dbReference type="Proteomes" id="UP000494163"/>
    </source>
</evidence>
<dbReference type="OMA" id="GWCEGFN"/>
<dbReference type="Gene3D" id="1.20.1270.60">
    <property type="entry name" value="Arfaptin homology (AH) domain/BAR domain"/>
    <property type="match status" value="1"/>
</dbReference>
<dbReference type="Pfam" id="PF10456">
    <property type="entry name" value="BAR_3_WASP_bdg"/>
    <property type="match status" value="1"/>
</dbReference>
<dbReference type="CDD" id="cd11763">
    <property type="entry name" value="SH3_SNX9_like"/>
    <property type="match status" value="1"/>
</dbReference>
<evidence type="ECO:0000256" key="6">
    <source>
        <dbReference type="PIRNR" id="PIRNR027744"/>
    </source>
</evidence>
<dbReference type="GO" id="GO:0016197">
    <property type="term" value="P:endosomal transport"/>
    <property type="evidence" value="ECO:0007669"/>
    <property type="project" value="TreeGrafter"/>
</dbReference>
<evidence type="ECO:0000256" key="3">
    <source>
        <dbReference type="ARBA" id="ARBA00022443"/>
    </source>
</evidence>
<evidence type="ECO:0000256" key="1">
    <source>
        <dbReference type="ARBA" id="ARBA00004156"/>
    </source>
</evidence>
<name>A0A0M5JB09_DROBS</name>
<accession>A0A0M5JB09</accession>
<comment type="subcellular location">
    <subcellularLocation>
        <location evidence="1">Cytoplasmic vesicle membrane</location>
    </subcellularLocation>
</comment>
<dbReference type="CDD" id="cd06862">
    <property type="entry name" value="PX_SNX9_18_like"/>
    <property type="match status" value="1"/>
</dbReference>
<organism evidence="12 13">
    <name type="scientific">Drosophila busckii</name>
    <name type="common">Fruit fly</name>
    <dbReference type="NCBI Taxonomy" id="30019"/>
    <lineage>
        <taxon>Eukaryota</taxon>
        <taxon>Metazoa</taxon>
        <taxon>Ecdysozoa</taxon>
        <taxon>Arthropoda</taxon>
        <taxon>Hexapoda</taxon>
        <taxon>Insecta</taxon>
        <taxon>Pterygota</taxon>
        <taxon>Neoptera</taxon>
        <taxon>Endopterygota</taxon>
        <taxon>Diptera</taxon>
        <taxon>Brachycera</taxon>
        <taxon>Muscomorpha</taxon>
        <taxon>Ephydroidea</taxon>
        <taxon>Drosophilidae</taxon>
        <taxon>Drosophila</taxon>
    </lineage>
</organism>
<dbReference type="PROSITE" id="PS50195">
    <property type="entry name" value="PX"/>
    <property type="match status" value="1"/>
</dbReference>
<dbReference type="AlphaFoldDB" id="A0A0M5JB09"/>
<dbReference type="EMBL" id="CP012525">
    <property type="protein sequence ID" value="ALC43731.1"/>
    <property type="molecule type" value="Genomic_DNA"/>
</dbReference>
<dbReference type="OrthoDB" id="10254720at2759"/>
<dbReference type="GO" id="GO:0000278">
    <property type="term" value="P:mitotic cell cycle"/>
    <property type="evidence" value="ECO:0007669"/>
    <property type="project" value="InterPro"/>
</dbReference>
<feature type="compositionally biased region" description="Pro residues" evidence="9">
    <location>
        <begin position="83"/>
        <end position="93"/>
    </location>
</feature>
<evidence type="ECO:0000256" key="7">
    <source>
        <dbReference type="PIRSR" id="PIRSR027744-1"/>
    </source>
</evidence>
<dbReference type="Pfam" id="PF00787">
    <property type="entry name" value="PX"/>
    <property type="match status" value="1"/>
</dbReference>
<proteinExistence type="inferred from homology"/>
<keyword evidence="5" id="KW-0968">Cytoplasmic vesicle</keyword>
<keyword evidence="13" id="KW-1185">Reference proteome</keyword>
<dbReference type="GO" id="GO:0006897">
    <property type="term" value="P:endocytosis"/>
    <property type="evidence" value="ECO:0007669"/>
    <property type="project" value="TreeGrafter"/>
</dbReference>
<keyword evidence="3 8" id="KW-0728">SH3 domain</keyword>
<reference evidence="12 13" key="1">
    <citation type="submission" date="2015-08" db="EMBL/GenBank/DDBJ databases">
        <title>Ancestral chromatin configuration constrains chromatin evolution on differentiating sex chromosomes in Drosophila.</title>
        <authorList>
            <person name="Zhou Q."/>
            <person name="Bachtrog D."/>
        </authorList>
    </citation>
    <scope>NUCLEOTIDE SEQUENCE [LARGE SCALE GENOMIC DNA]</scope>
    <source>
        <tissue evidence="12">Whole larvae</tissue>
    </source>
</reference>
<feature type="domain" description="PX" evidence="11">
    <location>
        <begin position="213"/>
        <end position="323"/>
    </location>
</feature>
<dbReference type="InterPro" id="IPR027267">
    <property type="entry name" value="AH/BAR_dom_sf"/>
</dbReference>